<comment type="caution">
    <text evidence="1">The sequence shown here is derived from an EMBL/GenBank/DDBJ whole genome shotgun (WGS) entry which is preliminary data.</text>
</comment>
<evidence type="ECO:0000313" key="1">
    <source>
        <dbReference type="EMBL" id="OLP42362.1"/>
    </source>
</evidence>
<proteinExistence type="predicted"/>
<accession>A0A1Q8ZKF3</accession>
<evidence type="ECO:0000313" key="2">
    <source>
        <dbReference type="Proteomes" id="UP000186894"/>
    </source>
</evidence>
<dbReference type="AlphaFoldDB" id="A0A1Q8ZKF3"/>
<dbReference type="EMBL" id="MKIM01000033">
    <property type="protein sequence ID" value="OLP42362.1"/>
    <property type="molecule type" value="Genomic_DNA"/>
</dbReference>
<name>A0A1Q8ZKF3_9HYPH</name>
<dbReference type="STRING" id="1867956.BJF95_13020"/>
<keyword evidence="2" id="KW-1185">Reference proteome</keyword>
<organism evidence="1 2">
    <name type="scientific">Rhizobium oryziradicis</name>
    <dbReference type="NCBI Taxonomy" id="1867956"/>
    <lineage>
        <taxon>Bacteria</taxon>
        <taxon>Pseudomonadati</taxon>
        <taxon>Pseudomonadota</taxon>
        <taxon>Alphaproteobacteria</taxon>
        <taxon>Hyphomicrobiales</taxon>
        <taxon>Rhizobiaceae</taxon>
        <taxon>Rhizobium/Agrobacterium group</taxon>
        <taxon>Rhizobium</taxon>
    </lineage>
</organism>
<protein>
    <submittedName>
        <fullName evidence="1">Uncharacterized protein</fullName>
    </submittedName>
</protein>
<sequence>MPPLARIDDLAPRLKRGAFFCMNGKSEPVQDENYAADVTSYRTVRRAKYGARRYRAKRFRTGSCQSLSGQIGNRFF</sequence>
<reference evidence="1 2" key="1">
    <citation type="submission" date="2016-09" db="EMBL/GenBank/DDBJ databases">
        <title>Rhizobium oryziradicis sp. nov., isolated from the root of rice.</title>
        <authorList>
            <person name="Zhao J."/>
            <person name="Zhang X."/>
        </authorList>
    </citation>
    <scope>NUCLEOTIDE SEQUENCE [LARGE SCALE GENOMIC DNA]</scope>
    <source>
        <strain evidence="1 2">N19</strain>
    </source>
</reference>
<gene>
    <name evidence="1" type="ORF">BJF95_13020</name>
</gene>
<dbReference type="Proteomes" id="UP000186894">
    <property type="component" value="Unassembled WGS sequence"/>
</dbReference>